<dbReference type="Proteomes" id="UP000027059">
    <property type="component" value="Chromosome"/>
</dbReference>
<reference evidence="2 3" key="2">
    <citation type="journal article" date="2015" name="Biomed. Res. Int.">
        <title>Effects of Arsenite Resistance on the Growth and Functional Gene Expression of Leptospirillum ferriphilum and Acidithiobacillus thiooxidans in Pure Culture and Coculture.</title>
        <authorList>
            <person name="Jiang H."/>
            <person name="Liang Y."/>
            <person name="Yin H."/>
            <person name="Xiao Y."/>
            <person name="Guo X."/>
            <person name="Xu Y."/>
            <person name="Hu Q."/>
            <person name="Liu H."/>
            <person name="Liu X."/>
        </authorList>
    </citation>
    <scope>NUCLEOTIDE SEQUENCE [LARGE SCALE GENOMIC DNA]</scope>
    <source>
        <strain evidence="2 3">YSK</strain>
    </source>
</reference>
<gene>
    <name evidence="2" type="ORF">Y981_09105</name>
</gene>
<reference evidence="3" key="1">
    <citation type="submission" date="2014-02" db="EMBL/GenBank/DDBJ databases">
        <title>Complete genome sequence and comparative genomic analysis of the nitrogen-fixing bacterium Leptospirillum ferriphilum YSK.</title>
        <authorList>
            <person name="Guo X."/>
            <person name="Yin H."/>
            <person name="Liang Y."/>
            <person name="Hu Q."/>
            <person name="Ma L."/>
            <person name="Xiao Y."/>
            <person name="Zhang X."/>
            <person name="Qiu G."/>
            <person name="Liu X."/>
        </authorList>
    </citation>
    <scope>NUCLEOTIDE SEQUENCE [LARGE SCALE GENOMIC DNA]</scope>
    <source>
        <strain evidence="3">YSK</strain>
    </source>
</reference>
<keyword evidence="3" id="KW-1185">Reference proteome</keyword>
<evidence type="ECO:0000256" key="1">
    <source>
        <dbReference type="SAM" id="MobiDB-lite"/>
    </source>
</evidence>
<dbReference type="KEGG" id="lfp:Y981_09105"/>
<proteinExistence type="predicted"/>
<sequence length="84" mass="9223">MKGNPFRRAREVRRNRRGNRASPVRGSTESTGRAGERPGPRSTFHSIAARARKKGSGGFPTGKSSKKTKGPEEIRKPIFFGQSV</sequence>
<evidence type="ECO:0000313" key="3">
    <source>
        <dbReference type="Proteomes" id="UP000027059"/>
    </source>
</evidence>
<evidence type="ECO:0000313" key="2">
    <source>
        <dbReference type="EMBL" id="AIA31856.1"/>
    </source>
</evidence>
<name>A0A059Y2R2_9BACT</name>
<dbReference type="HOGENOM" id="CLU_2523488_0_0_0"/>
<feature type="compositionally biased region" description="Basic residues" evidence="1">
    <location>
        <begin position="1"/>
        <end position="19"/>
    </location>
</feature>
<protein>
    <submittedName>
        <fullName evidence="2">Uncharacterized protein</fullName>
    </submittedName>
</protein>
<accession>A0A059Y2R2</accession>
<organism evidence="2 3">
    <name type="scientific">Leptospirillum ferriphilum YSK</name>
    <dbReference type="NCBI Taxonomy" id="1441628"/>
    <lineage>
        <taxon>Bacteria</taxon>
        <taxon>Pseudomonadati</taxon>
        <taxon>Nitrospirota</taxon>
        <taxon>Nitrospiria</taxon>
        <taxon>Nitrospirales</taxon>
        <taxon>Nitrospiraceae</taxon>
        <taxon>Leptospirillum</taxon>
    </lineage>
</organism>
<dbReference type="EMBL" id="CP007243">
    <property type="protein sequence ID" value="AIA31856.1"/>
    <property type="molecule type" value="Genomic_DNA"/>
</dbReference>
<feature type="region of interest" description="Disordered" evidence="1">
    <location>
        <begin position="1"/>
        <end position="84"/>
    </location>
</feature>
<dbReference type="AlphaFoldDB" id="A0A059Y2R2"/>